<evidence type="ECO:0000256" key="27">
    <source>
        <dbReference type="SAM" id="Phobius"/>
    </source>
</evidence>
<dbReference type="SUPFAM" id="SSF52058">
    <property type="entry name" value="L domain-like"/>
    <property type="match status" value="1"/>
</dbReference>
<dbReference type="GO" id="GO:0004714">
    <property type="term" value="F:transmembrane receptor protein tyrosine kinase activity"/>
    <property type="evidence" value="ECO:0000318"/>
    <property type="project" value="GO_Central"/>
</dbReference>
<dbReference type="EC" id="2.7.10.1" evidence="25"/>
<keyword evidence="5" id="KW-0808">Transferase</keyword>
<comment type="catalytic activity">
    <reaction evidence="21 25">
        <text>L-tyrosyl-[protein] + ATP = O-phospho-L-tyrosyl-[protein] + ADP + H(+)</text>
        <dbReference type="Rhea" id="RHEA:10596"/>
        <dbReference type="Rhea" id="RHEA-COMP:10136"/>
        <dbReference type="Rhea" id="RHEA-COMP:20101"/>
        <dbReference type="ChEBI" id="CHEBI:15378"/>
        <dbReference type="ChEBI" id="CHEBI:30616"/>
        <dbReference type="ChEBI" id="CHEBI:46858"/>
        <dbReference type="ChEBI" id="CHEBI:61978"/>
        <dbReference type="ChEBI" id="CHEBI:456216"/>
        <dbReference type="EC" id="2.7.10.1"/>
    </reaction>
</comment>
<dbReference type="InterPro" id="IPR013783">
    <property type="entry name" value="Ig-like_fold"/>
</dbReference>
<keyword evidence="20" id="KW-0393">Immunoglobulin domain</keyword>
<dbReference type="Proteomes" id="UP000001554">
    <property type="component" value="Chromosome 2"/>
</dbReference>
<evidence type="ECO:0000256" key="19">
    <source>
        <dbReference type="ARBA" id="ARBA00023180"/>
    </source>
</evidence>
<evidence type="ECO:0000256" key="9">
    <source>
        <dbReference type="ARBA" id="ARBA00022741"/>
    </source>
</evidence>
<dbReference type="InterPro" id="IPR002011">
    <property type="entry name" value="Tyr_kinase_rcpt_2_CS"/>
</dbReference>
<reference evidence="31 33" key="1">
    <citation type="journal article" date="2005" name="Development">
        <title>The single AmphiTrk receptor highlights increased complexity of neurotrophin signalling in vertebrates and suggests an early role in developing sensory neuroepidermal cells.</title>
        <authorList>
            <person name="Benito-Gutierrez E."/>
            <person name="Nake C."/>
            <person name="Llovera M."/>
            <person name="Comella J.X."/>
            <person name="Garcia-Fernandez J."/>
        </authorList>
    </citation>
    <scope>NUCLEOTIDE SEQUENCE</scope>
</reference>
<evidence type="ECO:0000256" key="2">
    <source>
        <dbReference type="ARBA" id="ARBA00022473"/>
    </source>
</evidence>
<dbReference type="PRINTS" id="PR01939">
    <property type="entry name" value="NTKRECEPTOR"/>
</dbReference>
<dbReference type="SMART" id="SM00219">
    <property type="entry name" value="TyrKc"/>
    <property type="match status" value="1"/>
</dbReference>
<keyword evidence="17" id="KW-1015">Disulfide bond</keyword>
<evidence type="ECO:0000256" key="5">
    <source>
        <dbReference type="ARBA" id="ARBA00022679"/>
    </source>
</evidence>
<reference evidence="32" key="2">
    <citation type="journal article" date="2020" name="Nat. Ecol. Evol.">
        <title>Deeply conserved synteny resolves early events in vertebrate evolution.</title>
        <authorList>
            <person name="Simakov O."/>
            <person name="Marletaz F."/>
            <person name="Yue J.X."/>
            <person name="O'Connell B."/>
            <person name="Jenkins J."/>
            <person name="Brandt A."/>
            <person name="Calef R."/>
            <person name="Tung C.H."/>
            <person name="Huang T.K."/>
            <person name="Schmutz J."/>
            <person name="Satoh N."/>
            <person name="Yu J.K."/>
            <person name="Putnam N.H."/>
            <person name="Green R.E."/>
            <person name="Rokhsar D.S."/>
        </authorList>
    </citation>
    <scope>NUCLEOTIDE SEQUENCE [LARGE SCALE GENOMIC DNA]</scope>
    <source>
        <strain evidence="32">S238N-H82</strain>
    </source>
</reference>
<dbReference type="PRINTS" id="PR00109">
    <property type="entry name" value="TYRKINASE"/>
</dbReference>
<keyword evidence="6 25" id="KW-0812">Transmembrane</keyword>
<evidence type="ECO:0000256" key="4">
    <source>
        <dbReference type="ARBA" id="ARBA00022614"/>
    </source>
</evidence>
<dbReference type="CDD" id="cd04971">
    <property type="entry name" value="IgI_TrKABC_d5"/>
    <property type="match status" value="1"/>
</dbReference>
<dbReference type="CDD" id="cd00096">
    <property type="entry name" value="Ig"/>
    <property type="match status" value="1"/>
</dbReference>
<dbReference type="Pfam" id="PF13855">
    <property type="entry name" value="LRR_8"/>
    <property type="match status" value="1"/>
</dbReference>
<dbReference type="OMA" id="YREVTHP"/>
<evidence type="ECO:0000256" key="23">
    <source>
        <dbReference type="PIRSR" id="PIRSR620777-51"/>
    </source>
</evidence>
<gene>
    <name evidence="31" type="primary">AmphiTrk</name>
    <name evidence="33" type="synonym">LOC118410176</name>
</gene>
<dbReference type="EMBL" id="AH014840">
    <property type="protein sequence ID" value="AAX94285.1"/>
    <property type="molecule type" value="Genomic_DNA"/>
</dbReference>
<dbReference type="InterPro" id="IPR003599">
    <property type="entry name" value="Ig_sub"/>
</dbReference>
<dbReference type="InterPro" id="IPR020635">
    <property type="entry name" value="Tyr_kinase_cat_dom"/>
</dbReference>
<dbReference type="Gene3D" id="2.60.40.10">
    <property type="entry name" value="Immunoglobulins"/>
    <property type="match status" value="2"/>
</dbReference>
<dbReference type="GO" id="GO:0030154">
    <property type="term" value="P:cell differentiation"/>
    <property type="evidence" value="ECO:0007669"/>
    <property type="project" value="UniProtKB-KW"/>
</dbReference>
<organism evidence="31">
    <name type="scientific">Branchiostoma floridae</name>
    <name type="common">Florida lancelet</name>
    <name type="synonym">Amphioxus</name>
    <dbReference type="NCBI Taxonomy" id="7739"/>
    <lineage>
        <taxon>Eukaryota</taxon>
        <taxon>Metazoa</taxon>
        <taxon>Chordata</taxon>
        <taxon>Cephalochordata</taxon>
        <taxon>Leptocardii</taxon>
        <taxon>Amphioxiformes</taxon>
        <taxon>Branchiostomatidae</taxon>
        <taxon>Branchiostoma</taxon>
    </lineage>
</organism>
<dbReference type="InterPro" id="IPR032675">
    <property type="entry name" value="LRR_dom_sf"/>
</dbReference>
<keyword evidence="3 25" id="KW-0597">Phosphoprotein</keyword>
<evidence type="ECO:0000256" key="15">
    <source>
        <dbReference type="ARBA" id="ARBA00023136"/>
    </source>
</evidence>
<evidence type="ECO:0000313" key="33">
    <source>
        <dbReference type="RefSeq" id="XP_035667608.1"/>
    </source>
</evidence>
<dbReference type="InterPro" id="IPR007110">
    <property type="entry name" value="Ig-like_dom"/>
</dbReference>
<evidence type="ECO:0000256" key="16">
    <source>
        <dbReference type="ARBA" id="ARBA00023137"/>
    </source>
</evidence>
<evidence type="ECO:0000256" key="3">
    <source>
        <dbReference type="ARBA" id="ARBA00022553"/>
    </source>
</evidence>
<keyword evidence="4" id="KW-0433">Leucine-rich repeat</keyword>
<evidence type="ECO:0000256" key="6">
    <source>
        <dbReference type="ARBA" id="ARBA00022692"/>
    </source>
</evidence>
<keyword evidence="14 27" id="KW-1133">Transmembrane helix</keyword>
<feature type="domain" description="Protein kinase" evidence="29">
    <location>
        <begin position="510"/>
        <end position="781"/>
    </location>
</feature>
<dbReference type="PROSITE" id="PS00239">
    <property type="entry name" value="RECEPTOR_TYR_KIN_II"/>
    <property type="match status" value="1"/>
</dbReference>
<dbReference type="EMBL" id="AY902363">
    <property type="protein sequence ID" value="AAX94285.1"/>
    <property type="status" value="JOINED"/>
    <property type="molecule type" value="Genomic_DNA"/>
</dbReference>
<comment type="subcellular location">
    <subcellularLocation>
        <location evidence="1">Endosome membrane</location>
        <topology evidence="1">Single-pass type I membrane protein</topology>
    </subcellularLocation>
</comment>
<evidence type="ECO:0000256" key="21">
    <source>
        <dbReference type="ARBA" id="ARBA00051243"/>
    </source>
</evidence>
<dbReference type="InterPro" id="IPR011009">
    <property type="entry name" value="Kinase-like_dom_sf"/>
</dbReference>
<keyword evidence="12 23" id="KW-0067">ATP-binding</keyword>
<comment type="similarity">
    <text evidence="25">Belongs to the protein kinase superfamily. Tyr protein kinase family. Insulin receptor subfamily.</text>
</comment>
<evidence type="ECO:0000256" key="7">
    <source>
        <dbReference type="ARBA" id="ARBA00022729"/>
    </source>
</evidence>
<feature type="region of interest" description="Disordered" evidence="26">
    <location>
        <begin position="387"/>
        <end position="413"/>
    </location>
</feature>
<evidence type="ECO:0000256" key="14">
    <source>
        <dbReference type="ARBA" id="ARBA00022989"/>
    </source>
</evidence>
<evidence type="ECO:0000256" key="25">
    <source>
        <dbReference type="RuleBase" id="RU000312"/>
    </source>
</evidence>
<evidence type="ECO:0000256" key="22">
    <source>
        <dbReference type="PIRSR" id="PIRSR620777-50"/>
    </source>
</evidence>
<keyword evidence="9 23" id="KW-0547">Nucleotide-binding</keyword>
<keyword evidence="2" id="KW-0217">Developmental protein</keyword>
<name>Q52V39_BRAFL</name>
<evidence type="ECO:0000256" key="24">
    <source>
        <dbReference type="PROSITE-ProRule" id="PRU10141"/>
    </source>
</evidence>
<keyword evidence="8" id="KW-0677">Repeat</keyword>
<dbReference type="GO" id="GO:0051897">
    <property type="term" value="P:positive regulation of phosphatidylinositol 3-kinase/protein kinase B signal transduction"/>
    <property type="evidence" value="ECO:0000318"/>
    <property type="project" value="GO_Central"/>
</dbReference>
<evidence type="ECO:0000256" key="18">
    <source>
        <dbReference type="ARBA" id="ARBA00023170"/>
    </source>
</evidence>
<dbReference type="InterPro" id="IPR020777">
    <property type="entry name" value="NTRK"/>
</dbReference>
<dbReference type="GO" id="GO:0007399">
    <property type="term" value="P:nervous system development"/>
    <property type="evidence" value="ECO:0007669"/>
    <property type="project" value="UniProtKB-KW"/>
</dbReference>
<dbReference type="GO" id="GO:0043121">
    <property type="term" value="F:neurotrophin binding"/>
    <property type="evidence" value="ECO:0000318"/>
    <property type="project" value="GO_Central"/>
</dbReference>
<feature type="transmembrane region" description="Helical" evidence="27">
    <location>
        <begin position="424"/>
        <end position="443"/>
    </location>
</feature>
<dbReference type="SMR" id="Q52V39"/>
<dbReference type="SUPFAM" id="SSF48726">
    <property type="entry name" value="Immunoglobulin"/>
    <property type="match status" value="2"/>
</dbReference>
<protein>
    <recommendedName>
        <fullName evidence="25">Tyrosine-protein kinase receptor</fullName>
        <ecNumber evidence="25">2.7.10.1</ecNumber>
    </recommendedName>
</protein>
<dbReference type="PROSITE" id="PS00109">
    <property type="entry name" value="PROTEIN_KINASE_TYR"/>
    <property type="match status" value="1"/>
</dbReference>
<evidence type="ECO:0000256" key="1">
    <source>
        <dbReference type="ARBA" id="ARBA00004530"/>
    </source>
</evidence>
<dbReference type="AlphaFoldDB" id="Q52V39"/>
<evidence type="ECO:0000313" key="32">
    <source>
        <dbReference type="Proteomes" id="UP000001554"/>
    </source>
</evidence>
<keyword evidence="19" id="KW-0325">Glycoprotein</keyword>
<evidence type="ECO:0000256" key="17">
    <source>
        <dbReference type="ARBA" id="ARBA00023157"/>
    </source>
</evidence>
<dbReference type="GO" id="GO:0005524">
    <property type="term" value="F:ATP binding"/>
    <property type="evidence" value="ECO:0007669"/>
    <property type="project" value="UniProtKB-UniRule"/>
</dbReference>
<dbReference type="KEGG" id="bfo:118410176"/>
<dbReference type="InterPro" id="IPR008266">
    <property type="entry name" value="Tyr_kinase_AS"/>
</dbReference>
<dbReference type="InterPro" id="IPR000719">
    <property type="entry name" value="Prot_kinase_dom"/>
</dbReference>
<dbReference type="GO" id="GO:0005030">
    <property type="term" value="F:neurotrophin receptor activity"/>
    <property type="evidence" value="ECO:0000318"/>
    <property type="project" value="GO_Central"/>
</dbReference>
<feature type="binding site" evidence="23 24">
    <location>
        <position position="544"/>
    </location>
    <ligand>
        <name>ATP</name>
        <dbReference type="ChEBI" id="CHEBI:30616"/>
    </ligand>
</feature>
<dbReference type="PANTHER" id="PTHR24416:SF614">
    <property type="entry name" value="PROTEIN KINASE DOMAIN-CONTAINING PROTEIN"/>
    <property type="match status" value="1"/>
</dbReference>
<dbReference type="InterPro" id="IPR003598">
    <property type="entry name" value="Ig_sub2"/>
</dbReference>
<evidence type="ECO:0000256" key="13">
    <source>
        <dbReference type="ARBA" id="ARBA00022902"/>
    </source>
</evidence>
<evidence type="ECO:0000256" key="12">
    <source>
        <dbReference type="ARBA" id="ARBA00022840"/>
    </source>
</evidence>
<proteinExistence type="inferred from homology"/>
<dbReference type="InterPro" id="IPR017441">
    <property type="entry name" value="Protein_kinase_ATP_BS"/>
</dbReference>
<dbReference type="PROSITE" id="PS00107">
    <property type="entry name" value="PROTEIN_KINASE_ATP"/>
    <property type="match status" value="1"/>
</dbReference>
<dbReference type="PROSITE" id="PS50011">
    <property type="entry name" value="PROTEIN_KINASE_DOM"/>
    <property type="match status" value="1"/>
</dbReference>
<dbReference type="InterPro" id="IPR013098">
    <property type="entry name" value="Ig_I-set"/>
</dbReference>
<dbReference type="GO" id="GO:1990090">
    <property type="term" value="P:cellular response to nerve growth factor stimulus"/>
    <property type="evidence" value="ECO:0000318"/>
    <property type="project" value="GO_Central"/>
</dbReference>
<keyword evidence="32" id="KW-1185">Reference proteome</keyword>
<dbReference type="InterPro" id="IPR036179">
    <property type="entry name" value="Ig-like_dom_sf"/>
</dbReference>
<dbReference type="RefSeq" id="XP_035667608.1">
    <property type="nucleotide sequence ID" value="XM_035811715.1"/>
</dbReference>
<evidence type="ECO:0000256" key="26">
    <source>
        <dbReference type="SAM" id="MobiDB-lite"/>
    </source>
</evidence>
<evidence type="ECO:0000256" key="11">
    <source>
        <dbReference type="ARBA" id="ARBA00022782"/>
    </source>
</evidence>
<dbReference type="InterPro" id="IPR050122">
    <property type="entry name" value="RTK"/>
</dbReference>
<dbReference type="Pfam" id="PF07679">
    <property type="entry name" value="I-set"/>
    <property type="match status" value="2"/>
</dbReference>
<dbReference type="CDD" id="cd05049">
    <property type="entry name" value="PTKc_Trk"/>
    <property type="match status" value="1"/>
</dbReference>
<dbReference type="GO" id="GO:0010976">
    <property type="term" value="P:positive regulation of neuron projection development"/>
    <property type="evidence" value="ECO:0000318"/>
    <property type="project" value="GO_Central"/>
</dbReference>
<dbReference type="Pfam" id="PF07714">
    <property type="entry name" value="PK_Tyr_Ser-Thr"/>
    <property type="match status" value="1"/>
</dbReference>
<keyword evidence="16" id="KW-0829">Tyrosine-protein kinase</keyword>
<dbReference type="SMART" id="SM00408">
    <property type="entry name" value="IGc2"/>
    <property type="match status" value="1"/>
</dbReference>
<evidence type="ECO:0000259" key="29">
    <source>
        <dbReference type="PROSITE" id="PS50011"/>
    </source>
</evidence>
<dbReference type="FunFam" id="3.30.200.20:FF:000033">
    <property type="entry name" value="Tyrosine-protein kinase receptor"/>
    <property type="match status" value="1"/>
</dbReference>
<dbReference type="GO" id="GO:0010008">
    <property type="term" value="C:endosome membrane"/>
    <property type="evidence" value="ECO:0007669"/>
    <property type="project" value="UniProtKB-SubCell"/>
</dbReference>
<keyword evidence="13" id="KW-0524">Neurogenesis</keyword>
<dbReference type="GO" id="GO:0007169">
    <property type="term" value="P:cell surface receptor protein tyrosine kinase signaling pathway"/>
    <property type="evidence" value="ECO:0000318"/>
    <property type="project" value="GO_Central"/>
</dbReference>
<keyword evidence="10 31" id="KW-0418">Kinase</keyword>
<feature type="chain" id="PRO_5044737902" description="Tyrosine-protein kinase receptor" evidence="28">
    <location>
        <begin position="25"/>
        <end position="797"/>
    </location>
</feature>
<evidence type="ECO:0000256" key="10">
    <source>
        <dbReference type="ARBA" id="ARBA00022777"/>
    </source>
</evidence>
<feature type="signal peptide" evidence="28">
    <location>
        <begin position="1"/>
        <end position="24"/>
    </location>
</feature>
<feature type="domain" description="Ig-like" evidence="30">
    <location>
        <begin position="194"/>
        <end position="282"/>
    </location>
</feature>
<keyword evidence="7 28" id="KW-0732">Signal</keyword>
<feature type="binding site" evidence="23">
    <location>
        <begin position="516"/>
        <end position="524"/>
    </location>
    <ligand>
        <name>ATP</name>
        <dbReference type="ChEBI" id="CHEBI:30616"/>
    </ligand>
</feature>
<dbReference type="Gene3D" id="3.80.10.10">
    <property type="entry name" value="Ribonuclease Inhibitor"/>
    <property type="match status" value="1"/>
</dbReference>
<accession>Q52V39</accession>
<reference evidence="33" key="3">
    <citation type="submission" date="2025-04" db="UniProtKB">
        <authorList>
            <consortium name="RefSeq"/>
        </authorList>
    </citation>
    <scope>IDENTIFICATION</scope>
</reference>
<dbReference type="Gene3D" id="3.30.200.20">
    <property type="entry name" value="Phosphorylase Kinase, domain 1"/>
    <property type="match status" value="1"/>
</dbReference>
<dbReference type="InterPro" id="IPR001245">
    <property type="entry name" value="Ser-Thr/Tyr_kinase_cat_dom"/>
</dbReference>
<dbReference type="PANTHER" id="PTHR24416">
    <property type="entry name" value="TYROSINE-PROTEIN KINASE RECEPTOR"/>
    <property type="match status" value="1"/>
</dbReference>
<sequence>MASRSGSFHLLVLACCCWLTAGGALRCPDDCTCREAKGEVECERPNTLRAIPGPDDLNDIDKVKELYISGQQGLTRLTREQLGHYKGLIKLVIKNSNLSTIEDGAFKNNSNLTMIDLRNNKLSVLQWTLFSDLRLTELLLSDNPLACNCSSKWIQLWQSQSRASFHTEKISCITTTDETVDIRDLQLDSSCRLPTARVLTGEVTINKTQDVVVSCEASGSPAPTAEWNTAELRSKFSLVIEELGRRQVLTIHNASEDDNGNWTCIAKNMVGIARANLVLKINAPPRILSLEYKVLFHKSICFTVHGYPLPTLTWYKGRALFTARNHVYVSMENSKVTPYETSGCLKFEVPSHVDNGNYTLVATNTYGQTSRSLVVTFMKLPPVRTTNYTIRAPPNSSSHGTPGPTTDDNVPENQTTTYTRIETYIAVAVSSVVFIVVAIVLYCMRSRKISRRECNINGSAAPLQRSTSESNGEVVSRDSLRLSRLHVVENPNYFRDSKELVIRHIQRDTIHFVGELGEGAFGRVYLGKCEKLKPDEDASLVAVKTLKEMSVEDARKDFDREAELLTNMQHENIVKFYGVCTEGEPWLMIFEYMENGDLNNYLRSHGPDAAFLIKNPATHKELSIVELLQISVQVASGVEYMASQHFVHRDLATRNCLVGDKLVVKIGDFGMSRDIYSTDYYRVGGHTMLPVRWMPPESVLYRKFTIESDIWSFGVVLWEIFTFGKQPWYELANHEVIECITSGRLLGCPRGCPRNVRALMLGCWKKTPAQRTNIQDIHKKLKEMLENRHQVQVDIVA</sequence>
<evidence type="ECO:0000256" key="28">
    <source>
        <dbReference type="SAM" id="SignalP"/>
    </source>
</evidence>
<dbReference type="SUPFAM" id="SSF56112">
    <property type="entry name" value="Protein kinase-like (PK-like)"/>
    <property type="match status" value="1"/>
</dbReference>
<dbReference type="GO" id="GO:0043235">
    <property type="term" value="C:receptor complex"/>
    <property type="evidence" value="ECO:0000318"/>
    <property type="project" value="GO_Central"/>
</dbReference>
<dbReference type="Gene3D" id="1.10.510.10">
    <property type="entry name" value="Transferase(Phosphotransferase) domain 1"/>
    <property type="match status" value="1"/>
</dbReference>
<dbReference type="GO" id="GO:0030424">
    <property type="term" value="C:axon"/>
    <property type="evidence" value="ECO:0000318"/>
    <property type="project" value="GO_Central"/>
</dbReference>
<dbReference type="InterPro" id="IPR001611">
    <property type="entry name" value="Leu-rich_rpt"/>
</dbReference>
<dbReference type="SMART" id="SM00409">
    <property type="entry name" value="IG"/>
    <property type="match status" value="2"/>
</dbReference>
<evidence type="ECO:0000313" key="31">
    <source>
        <dbReference type="EMBL" id="AAX94285.1"/>
    </source>
</evidence>
<keyword evidence="11" id="KW-0221">Differentiation</keyword>
<feature type="active site" description="Proton acceptor" evidence="22">
    <location>
        <position position="650"/>
    </location>
</feature>
<dbReference type="PROSITE" id="PS50835">
    <property type="entry name" value="IG_LIKE"/>
    <property type="match status" value="1"/>
</dbReference>
<keyword evidence="15 27" id="KW-0472">Membrane</keyword>
<dbReference type="PROSITE" id="PS51257">
    <property type="entry name" value="PROKAR_LIPOPROTEIN"/>
    <property type="match status" value="1"/>
</dbReference>
<dbReference type="OrthoDB" id="3256376at2759"/>
<dbReference type="FunFam" id="1.10.510.10:FF:000034">
    <property type="entry name" value="Tyrosine-protein kinase receptor"/>
    <property type="match status" value="1"/>
</dbReference>
<evidence type="ECO:0000256" key="20">
    <source>
        <dbReference type="ARBA" id="ARBA00023319"/>
    </source>
</evidence>
<keyword evidence="18 25" id="KW-0675">Receptor</keyword>
<evidence type="ECO:0000259" key="30">
    <source>
        <dbReference type="PROSITE" id="PS50835"/>
    </source>
</evidence>
<dbReference type="GO" id="GO:0005886">
    <property type="term" value="C:plasma membrane"/>
    <property type="evidence" value="ECO:0000318"/>
    <property type="project" value="GO_Central"/>
</dbReference>
<evidence type="ECO:0000256" key="8">
    <source>
        <dbReference type="ARBA" id="ARBA00022737"/>
    </source>
</evidence>